<evidence type="ECO:0000313" key="4">
    <source>
        <dbReference type="Proteomes" id="UP001617702"/>
    </source>
</evidence>
<feature type="region of interest" description="Disordered" evidence="1">
    <location>
        <begin position="473"/>
        <end position="496"/>
    </location>
</feature>
<dbReference type="Pfam" id="PF18476">
    <property type="entry name" value="PIN_8"/>
    <property type="match status" value="1"/>
</dbReference>
<organism evidence="3 4">
    <name type="scientific">Pectobacterium jejuense</name>
    <dbReference type="NCBI Taxonomy" id="2974022"/>
    <lineage>
        <taxon>Bacteria</taxon>
        <taxon>Pseudomonadati</taxon>
        <taxon>Pseudomonadota</taxon>
        <taxon>Gammaproteobacteria</taxon>
        <taxon>Enterobacterales</taxon>
        <taxon>Pectobacteriaceae</taxon>
        <taxon>Pectobacterium</taxon>
    </lineage>
</organism>
<comment type="caution">
    <text evidence="3">The sequence shown here is derived from an EMBL/GenBank/DDBJ whole genome shotgun (WGS) entry which is preliminary data.</text>
</comment>
<evidence type="ECO:0000256" key="1">
    <source>
        <dbReference type="SAM" id="MobiDB-lite"/>
    </source>
</evidence>
<accession>A0ABW8GTY0</accession>
<dbReference type="EMBL" id="JBIXLB010000002">
    <property type="protein sequence ID" value="MFJ5512821.1"/>
    <property type="molecule type" value="Genomic_DNA"/>
</dbReference>
<protein>
    <submittedName>
        <fullName evidence="3">PIN-like domain-containing protein</fullName>
    </submittedName>
</protein>
<name>A0ABW8GTY0_9GAMM</name>
<sequence length="496" mass="58056">MKDGFKGFYTPNGELLKSVWSSDKTIFVFDTNVFLNIYSYVEETKEDLFSVLEKIKDRLWIPNHVALEYQKRRLDVIDRERENLSKITNTFNKFNNQIRVDIIQTLGIEKKLPILFESLNKFLLDFNELSDKFTAGILEEQKKLKPDVRSGDDVRKKLDAILSGKIGNPFSQDELDAIYTEGEIRFSQKIPPGFRDASKGSDLSDFTYLNLNYKRKFGDLIIWKQLINESAKEEIENVIFVTDDKKNDWWYGVGDKIIGPQEKLQSEFYANTNVNNFKMYDTGDFLRDAIEYLGTTVNEKSLDDVKQVSAPSLVDLSQVDESDSTDHNDSTINPLVKNEEQKNRWLAASNYWERYIDEQETIRRAAISELEGYRNNTIKHTINNDMERYIEEQKAIKRAVSSNWERHNEELEAIRRAATSGLENYRKNTIKHTINNDMERYIEEQEAIKRAVSSSWDRHNEELESIRRAINSARERYQEEEIKRIESDKNSEDGSD</sequence>
<keyword evidence="4" id="KW-1185">Reference proteome</keyword>
<gene>
    <name evidence="3" type="ORF">ACIPUH_08490</name>
</gene>
<dbReference type="InterPro" id="IPR041578">
    <property type="entry name" value="PIN_8"/>
</dbReference>
<proteinExistence type="predicted"/>
<dbReference type="Proteomes" id="UP001617702">
    <property type="component" value="Unassembled WGS sequence"/>
</dbReference>
<reference evidence="3 4" key="1">
    <citation type="submission" date="2024-10" db="EMBL/GenBank/DDBJ databases">
        <authorList>
            <person name="Lu C.-H."/>
        </authorList>
    </citation>
    <scope>NUCLEOTIDE SEQUENCE [LARGE SCALE GENOMIC DNA]</scope>
    <source>
        <strain evidence="3 4">22LXZD03-01</strain>
    </source>
</reference>
<feature type="domain" description="PIN like" evidence="2">
    <location>
        <begin position="26"/>
        <end position="264"/>
    </location>
</feature>
<evidence type="ECO:0000259" key="2">
    <source>
        <dbReference type="Pfam" id="PF18476"/>
    </source>
</evidence>
<evidence type="ECO:0000313" key="3">
    <source>
        <dbReference type="EMBL" id="MFJ5512821.1"/>
    </source>
</evidence>
<dbReference type="RefSeq" id="WP_400353836.1">
    <property type="nucleotide sequence ID" value="NZ_JBIXLA010000002.1"/>
</dbReference>